<dbReference type="InterPro" id="IPR040807">
    <property type="entry name" value="DUF5522"/>
</dbReference>
<sequence>MIRGLPLNLALRGKMAGALCHGVVPRKFGRSLVNGNQLQDSRHFGAGRLFSQKIVHPASMPGSASLATDGEDWKAQPSMFTEENRALPEPRKQFKVEEIVALAKAAVAEQLAAGKNVKLPFRMWQLAMSRCTISYDDYKKLSPYAREIVALHWTSVKEHKLTYVDPRTKYHVMNVTSLLLNGSCCGRGCRHCPYGHANASEGTKQSMIWNGGFYQDVNEAD</sequence>
<evidence type="ECO:0000313" key="1">
    <source>
        <dbReference type="Proteomes" id="UP000046395"/>
    </source>
</evidence>
<keyword evidence="1" id="KW-1185">Reference proteome</keyword>
<dbReference type="AlphaFoldDB" id="A0A5S6QPZ3"/>
<dbReference type="Pfam" id="PF17653">
    <property type="entry name" value="DUF5522"/>
    <property type="match status" value="1"/>
</dbReference>
<evidence type="ECO:0000313" key="2">
    <source>
        <dbReference type="WBParaSite" id="TMUE_2000009229.1"/>
    </source>
</evidence>
<reference evidence="2" key="1">
    <citation type="submission" date="2019-12" db="UniProtKB">
        <authorList>
            <consortium name="WormBaseParasite"/>
        </authorList>
    </citation>
    <scope>IDENTIFICATION</scope>
</reference>
<organism evidence="1 2">
    <name type="scientific">Trichuris muris</name>
    <name type="common">Mouse whipworm</name>
    <dbReference type="NCBI Taxonomy" id="70415"/>
    <lineage>
        <taxon>Eukaryota</taxon>
        <taxon>Metazoa</taxon>
        <taxon>Ecdysozoa</taxon>
        <taxon>Nematoda</taxon>
        <taxon>Enoplea</taxon>
        <taxon>Dorylaimia</taxon>
        <taxon>Trichinellida</taxon>
        <taxon>Trichuridae</taxon>
        <taxon>Trichuris</taxon>
    </lineage>
</organism>
<accession>A0A5S6QPZ3</accession>
<dbReference type="PANTHER" id="PTHR21037:SF2">
    <property type="entry name" value="SIMILAR TO NOVEL PROTEIN"/>
    <property type="match status" value="1"/>
</dbReference>
<dbReference type="WBParaSite" id="TMUE_2000009229.1">
    <property type="protein sequence ID" value="TMUE_2000009229.1"/>
    <property type="gene ID" value="WBGene00293674"/>
</dbReference>
<proteinExistence type="predicted"/>
<dbReference type="PANTHER" id="PTHR21037">
    <property type="entry name" value="39S RIBOSOMAL PROTEIN L14, MITOCHONDRIAL"/>
    <property type="match status" value="1"/>
</dbReference>
<protein>
    <submittedName>
        <fullName evidence="2">Uncharacterized protein</fullName>
    </submittedName>
</protein>
<name>A0A5S6QPZ3_TRIMR</name>
<dbReference type="Proteomes" id="UP000046395">
    <property type="component" value="Unassembled WGS sequence"/>
</dbReference>